<dbReference type="AlphaFoldDB" id="A0A7G9FLE4"/>
<name>A0A7G9FLE4_9FIRM</name>
<reference evidence="2 3" key="1">
    <citation type="submission" date="2020-08" db="EMBL/GenBank/DDBJ databases">
        <authorList>
            <person name="Liu C."/>
            <person name="Sun Q."/>
        </authorList>
    </citation>
    <scope>NUCLEOTIDE SEQUENCE [LARGE SCALE GENOMIC DNA]</scope>
    <source>
        <strain evidence="2 3">NSJ-4</strain>
    </source>
</reference>
<sequence length="453" mass="51229">MMVKYTKHAKKNVVIRLIPPVAGVLLLAFIFLLTTYMAKQTVSGVADETLLYARQTCERYDNYVSDDKTKDLINLQEKAISIAMYEQYGVTIHKDILDAYVVDGNLTGVVVTDKAGNCVLSSGEDAQILFEKELKDDSVSQILEHPEKSYMERLQIGEKTYDFAVVAREGVTGLILCYHEVELRPMGVNEISLDTMLSGHQFKMDGMVVITNGEIVLNTNENHVQGQSVVGCPIDITDDTAWREGRITKLKYNGKRWYGRQMRYKQYRLYVVYPSSQVFATRTTILAFSTAVYIFFLLVLTFLRNRSAQNTMREMQKQFRIINAVGSIYKLNLLIHLDTGEWEAIKMPGEVGAVLQKQATAKVMLESYIQNFVGQAYRGAYQKFVNLSDLDERLKGESYITFVSENDFGICACSILTPQCWDAKGHVTSVVFAVRDVTADIQKMKQKQMGALA</sequence>
<evidence type="ECO:0000313" key="3">
    <source>
        <dbReference type="Proteomes" id="UP000515819"/>
    </source>
</evidence>
<evidence type="ECO:0000313" key="2">
    <source>
        <dbReference type="EMBL" id="QNL99375.1"/>
    </source>
</evidence>
<feature type="transmembrane region" description="Helical" evidence="1">
    <location>
        <begin position="285"/>
        <end position="303"/>
    </location>
</feature>
<dbReference type="EMBL" id="CP060632">
    <property type="protein sequence ID" value="QNL99375.1"/>
    <property type="molecule type" value="Genomic_DNA"/>
</dbReference>
<proteinExistence type="predicted"/>
<dbReference type="RefSeq" id="WP_249321149.1">
    <property type="nucleotide sequence ID" value="NZ_CP060632.1"/>
</dbReference>
<keyword evidence="1" id="KW-1133">Transmembrane helix</keyword>
<dbReference type="Proteomes" id="UP000515819">
    <property type="component" value="Chromosome"/>
</dbReference>
<dbReference type="KEGG" id="wcp:H9Q76_11760"/>
<keyword evidence="1" id="KW-0472">Membrane</keyword>
<keyword evidence="3" id="KW-1185">Reference proteome</keyword>
<evidence type="ECO:0000256" key="1">
    <source>
        <dbReference type="SAM" id="Phobius"/>
    </source>
</evidence>
<accession>A0A7G9FLE4</accession>
<protein>
    <submittedName>
        <fullName evidence="2">Uncharacterized protein</fullName>
    </submittedName>
</protein>
<gene>
    <name evidence="2" type="ORF">H9Q76_11760</name>
</gene>
<keyword evidence="1" id="KW-0812">Transmembrane</keyword>
<organism evidence="2 3">
    <name type="scientific">Wujia chipingensis</name>
    <dbReference type="NCBI Taxonomy" id="2763670"/>
    <lineage>
        <taxon>Bacteria</taxon>
        <taxon>Bacillati</taxon>
        <taxon>Bacillota</taxon>
        <taxon>Clostridia</taxon>
        <taxon>Lachnospirales</taxon>
        <taxon>Lachnospiraceae</taxon>
        <taxon>Wujia</taxon>
    </lineage>
</organism>